<keyword evidence="2" id="KW-0862">Zinc</keyword>
<dbReference type="InterPro" id="IPR001841">
    <property type="entry name" value="Znf_RING"/>
</dbReference>
<dbReference type="Gene3D" id="3.30.40.10">
    <property type="entry name" value="Zinc/RING finger domain, C3HC4 (zinc finger)"/>
    <property type="match status" value="1"/>
</dbReference>
<dbReference type="PANTHER" id="PTHR22696">
    <property type="entry name" value="E3 UBIQUITIN-PROTEIN LIGASE RNF26"/>
    <property type="match status" value="1"/>
</dbReference>
<dbReference type="Proteomes" id="UP000762676">
    <property type="component" value="Unassembled WGS sequence"/>
</dbReference>
<dbReference type="GO" id="GO:0006511">
    <property type="term" value="P:ubiquitin-dependent protein catabolic process"/>
    <property type="evidence" value="ECO:0007669"/>
    <property type="project" value="TreeGrafter"/>
</dbReference>
<accession>A0AAV4GN74</accession>
<evidence type="ECO:0000256" key="2">
    <source>
        <dbReference type="ARBA" id="ARBA00022833"/>
    </source>
</evidence>
<keyword evidence="7" id="KW-1185">Reference proteome</keyword>
<dbReference type="PROSITE" id="PS50089">
    <property type="entry name" value="ZF_RING_2"/>
    <property type="match status" value="1"/>
</dbReference>
<dbReference type="EMBL" id="BMAT01008510">
    <property type="protein sequence ID" value="GFR86774.1"/>
    <property type="molecule type" value="Genomic_DNA"/>
</dbReference>
<feature type="compositionally biased region" description="Polar residues" evidence="4">
    <location>
        <begin position="199"/>
        <end position="233"/>
    </location>
</feature>
<keyword evidence="1 3" id="KW-0863">Zinc-finger</keyword>
<feature type="region of interest" description="Disordered" evidence="4">
    <location>
        <begin position="188"/>
        <end position="233"/>
    </location>
</feature>
<dbReference type="Pfam" id="PF13920">
    <property type="entry name" value="zf-C3HC4_3"/>
    <property type="match status" value="1"/>
</dbReference>
<name>A0AAV4GN74_9GAST</name>
<dbReference type="GO" id="GO:0061630">
    <property type="term" value="F:ubiquitin protein ligase activity"/>
    <property type="evidence" value="ECO:0007669"/>
    <property type="project" value="TreeGrafter"/>
</dbReference>
<dbReference type="PANTHER" id="PTHR22696:SF1">
    <property type="entry name" value="E3 UBIQUITIN-PROTEIN LIGASE RNF26"/>
    <property type="match status" value="1"/>
</dbReference>
<evidence type="ECO:0000256" key="3">
    <source>
        <dbReference type="PROSITE-ProRule" id="PRU00175"/>
    </source>
</evidence>
<reference evidence="6 7" key="1">
    <citation type="journal article" date="2021" name="Elife">
        <title>Chloroplast acquisition without the gene transfer in kleptoplastic sea slugs, Plakobranchus ocellatus.</title>
        <authorList>
            <person name="Maeda T."/>
            <person name="Takahashi S."/>
            <person name="Yoshida T."/>
            <person name="Shimamura S."/>
            <person name="Takaki Y."/>
            <person name="Nagai Y."/>
            <person name="Toyoda A."/>
            <person name="Suzuki Y."/>
            <person name="Arimoto A."/>
            <person name="Ishii H."/>
            <person name="Satoh N."/>
            <person name="Nishiyama T."/>
            <person name="Hasebe M."/>
            <person name="Maruyama T."/>
            <person name="Minagawa J."/>
            <person name="Obokata J."/>
            <person name="Shigenobu S."/>
        </authorList>
    </citation>
    <scope>NUCLEOTIDE SEQUENCE [LARGE SCALE GENOMIC DNA]</scope>
</reference>
<protein>
    <submittedName>
        <fullName evidence="6">Baculoviral IAP repeat-containing protein 8</fullName>
    </submittedName>
</protein>
<evidence type="ECO:0000256" key="1">
    <source>
        <dbReference type="ARBA" id="ARBA00022771"/>
    </source>
</evidence>
<evidence type="ECO:0000313" key="7">
    <source>
        <dbReference type="Proteomes" id="UP000762676"/>
    </source>
</evidence>
<dbReference type="InterPro" id="IPR013083">
    <property type="entry name" value="Znf_RING/FYVE/PHD"/>
</dbReference>
<dbReference type="GO" id="GO:0016567">
    <property type="term" value="P:protein ubiquitination"/>
    <property type="evidence" value="ECO:0007669"/>
    <property type="project" value="TreeGrafter"/>
</dbReference>
<evidence type="ECO:0000313" key="6">
    <source>
        <dbReference type="EMBL" id="GFR86774.1"/>
    </source>
</evidence>
<evidence type="ECO:0000259" key="5">
    <source>
        <dbReference type="PROSITE" id="PS50089"/>
    </source>
</evidence>
<evidence type="ECO:0000256" key="4">
    <source>
        <dbReference type="SAM" id="MobiDB-lite"/>
    </source>
</evidence>
<proteinExistence type="predicted"/>
<sequence>MLGLLSPSCQIMMPAAGMAGCLSKGKYPSLIQEKSTKDHGKGAVSTEGSILWAQTKPLDFSECENDGHYRDNTSDHMYFQVAKSSNIESSLEYDHKKSLLLSIAKSHNGFLSTHARKAIEFMLYRGQSLKMVDLTAAYLLVRLGKHPSGTEVFRKMLECDFEENAVVKQFSDFVTTESGEMALRSLLSRSDERSEPAGYQTTTSDQTETPHSSLASSSQEPTSQDMHASQKTISFESSEKDLNDFKSDNTTTDLDNIYTSEERTISMEKPSQDDVIKTLVEKENETLKNRLLCRICKQREISVVLLPCGHFVLCDVCSEPCQVCPCCQKVVLAEKKVYLG</sequence>
<dbReference type="AlphaFoldDB" id="A0AAV4GN74"/>
<dbReference type="GO" id="GO:0008270">
    <property type="term" value="F:zinc ion binding"/>
    <property type="evidence" value="ECO:0007669"/>
    <property type="project" value="UniProtKB-KW"/>
</dbReference>
<keyword evidence="1 3" id="KW-0479">Metal-binding</keyword>
<feature type="domain" description="RING-type" evidence="5">
    <location>
        <begin position="293"/>
        <end position="328"/>
    </location>
</feature>
<organism evidence="6 7">
    <name type="scientific">Elysia marginata</name>
    <dbReference type="NCBI Taxonomy" id="1093978"/>
    <lineage>
        <taxon>Eukaryota</taxon>
        <taxon>Metazoa</taxon>
        <taxon>Spiralia</taxon>
        <taxon>Lophotrochozoa</taxon>
        <taxon>Mollusca</taxon>
        <taxon>Gastropoda</taxon>
        <taxon>Heterobranchia</taxon>
        <taxon>Euthyneura</taxon>
        <taxon>Panpulmonata</taxon>
        <taxon>Sacoglossa</taxon>
        <taxon>Placobranchoidea</taxon>
        <taxon>Plakobranchidae</taxon>
        <taxon>Elysia</taxon>
    </lineage>
</organism>
<gene>
    <name evidence="6" type="ORF">ElyMa_004207100</name>
</gene>
<comment type="caution">
    <text evidence="6">The sequence shown here is derived from an EMBL/GenBank/DDBJ whole genome shotgun (WGS) entry which is preliminary data.</text>
</comment>